<gene>
    <name evidence="2" type="ORF">BLX24_28380</name>
</gene>
<dbReference type="AlphaFoldDB" id="A0A1S2VBP4"/>
<protein>
    <submittedName>
        <fullName evidence="2">Uncharacterized protein</fullName>
    </submittedName>
</protein>
<organism evidence="2 3">
    <name type="scientific">Arsenicibacter rosenii</name>
    <dbReference type="NCBI Taxonomy" id="1750698"/>
    <lineage>
        <taxon>Bacteria</taxon>
        <taxon>Pseudomonadati</taxon>
        <taxon>Bacteroidota</taxon>
        <taxon>Cytophagia</taxon>
        <taxon>Cytophagales</taxon>
        <taxon>Spirosomataceae</taxon>
        <taxon>Arsenicibacter</taxon>
    </lineage>
</organism>
<dbReference type="RefSeq" id="WP_071506620.1">
    <property type="nucleotide sequence ID" value="NZ_MORL01000038.1"/>
</dbReference>
<proteinExistence type="predicted"/>
<dbReference type="EMBL" id="MORL01000038">
    <property type="protein sequence ID" value="OIN55735.1"/>
    <property type="molecule type" value="Genomic_DNA"/>
</dbReference>
<reference evidence="2 3" key="1">
    <citation type="submission" date="2016-10" db="EMBL/GenBank/DDBJ databases">
        <title>Arsenicibacter rosenii gen. nov., sp. nov., an efficient arsenic-methylating bacterium isolated from an arsenic-contaminated paddy soil.</title>
        <authorList>
            <person name="Huang K."/>
        </authorList>
    </citation>
    <scope>NUCLEOTIDE SEQUENCE [LARGE SCALE GENOMIC DNA]</scope>
    <source>
        <strain evidence="2 3">SM-1</strain>
    </source>
</reference>
<evidence type="ECO:0000313" key="2">
    <source>
        <dbReference type="EMBL" id="OIN55735.1"/>
    </source>
</evidence>
<feature type="coiled-coil region" evidence="1">
    <location>
        <begin position="225"/>
        <end position="273"/>
    </location>
</feature>
<sequence>METKVEKFTITALSGRTISLEHHITESKIYREPLPGEPTYFSSRLKMFGQGVMLKKADDKISHPHLYIDGYSVTLATCKEVKKQIGATLKPKSNIVVPISQQVYDDLKDREKRANQAWSNWSQAKKDKHDAEAALTEKGLVLVRGTYIGDYSHETVCYIADVRRLTEAEKQQSRQEYADVLWHVNDNRATVRPTETVSGITSRPPSGKVSGGDLYDAYTITEAEAEALIAETKQLQDAEAAVEAQKKLEADQKRIAREQAEEETRKRIEAEELFIWDAGTIYAAAGNSMLHSIGALFNQKEGRINLYTTGYASDMPGANTTYSIRGVLKEKGFQFDGANKYWYLPFSDENAQLVIDLLKQYDTKAWPGKLGFARCWECGTYQPIKKMELDGPGYYCGC</sequence>
<comment type="caution">
    <text evidence="2">The sequence shown here is derived from an EMBL/GenBank/DDBJ whole genome shotgun (WGS) entry which is preliminary data.</text>
</comment>
<evidence type="ECO:0000313" key="3">
    <source>
        <dbReference type="Proteomes" id="UP000181790"/>
    </source>
</evidence>
<keyword evidence="1" id="KW-0175">Coiled coil</keyword>
<evidence type="ECO:0000256" key="1">
    <source>
        <dbReference type="SAM" id="Coils"/>
    </source>
</evidence>
<dbReference type="Proteomes" id="UP000181790">
    <property type="component" value="Unassembled WGS sequence"/>
</dbReference>
<name>A0A1S2VBP4_9BACT</name>
<accession>A0A1S2VBP4</accession>
<keyword evidence="3" id="KW-1185">Reference proteome</keyword>